<reference evidence="8" key="1">
    <citation type="submission" date="2020-07" db="EMBL/GenBank/DDBJ databases">
        <title>Genome sequence and genetic diversity analysis of an under-domesticated orphan crop, white fonio (Digitaria exilis).</title>
        <authorList>
            <person name="Bennetzen J.L."/>
            <person name="Chen S."/>
            <person name="Ma X."/>
            <person name="Wang X."/>
            <person name="Yssel A.E.J."/>
            <person name="Chaluvadi S.R."/>
            <person name="Johnson M."/>
            <person name="Gangashetty P."/>
            <person name="Hamidou F."/>
            <person name="Sanogo M.D."/>
            <person name="Zwaenepoel A."/>
            <person name="Wallace J."/>
            <person name="Van De Peer Y."/>
            <person name="Van Deynze A."/>
        </authorList>
    </citation>
    <scope>NUCLEOTIDE SEQUENCE</scope>
    <source>
        <tissue evidence="8">Leaves</tissue>
    </source>
</reference>
<keyword evidence="6" id="KW-0472">Membrane</keyword>
<dbReference type="GO" id="GO:0020037">
    <property type="term" value="F:heme binding"/>
    <property type="evidence" value="ECO:0007669"/>
    <property type="project" value="InterPro"/>
</dbReference>
<organism evidence="8 9">
    <name type="scientific">Digitaria exilis</name>
    <dbReference type="NCBI Taxonomy" id="1010633"/>
    <lineage>
        <taxon>Eukaryota</taxon>
        <taxon>Viridiplantae</taxon>
        <taxon>Streptophyta</taxon>
        <taxon>Embryophyta</taxon>
        <taxon>Tracheophyta</taxon>
        <taxon>Spermatophyta</taxon>
        <taxon>Magnoliopsida</taxon>
        <taxon>Liliopsida</taxon>
        <taxon>Poales</taxon>
        <taxon>Poaceae</taxon>
        <taxon>PACMAD clade</taxon>
        <taxon>Panicoideae</taxon>
        <taxon>Panicodae</taxon>
        <taxon>Paniceae</taxon>
        <taxon>Anthephorinae</taxon>
        <taxon>Digitaria</taxon>
    </lineage>
</organism>
<evidence type="ECO:0008006" key="10">
    <source>
        <dbReference type="Google" id="ProtNLM"/>
    </source>
</evidence>
<dbReference type="InterPro" id="IPR002401">
    <property type="entry name" value="Cyt_P450_E_grp-I"/>
</dbReference>
<protein>
    <recommendedName>
        <fullName evidence="10">Cytochrome P450</fullName>
    </recommendedName>
</protein>
<evidence type="ECO:0000256" key="5">
    <source>
        <dbReference type="ARBA" id="ARBA00023002"/>
    </source>
</evidence>
<dbReference type="GO" id="GO:0016705">
    <property type="term" value="F:oxidoreductase activity, acting on paired donors, with incorporation or reduction of molecular oxygen"/>
    <property type="evidence" value="ECO:0007669"/>
    <property type="project" value="InterPro"/>
</dbReference>
<gene>
    <name evidence="8" type="ORF">HU200_013339</name>
</gene>
<dbReference type="GO" id="GO:0016020">
    <property type="term" value="C:membrane"/>
    <property type="evidence" value="ECO:0007669"/>
    <property type="project" value="UniProtKB-SubCell"/>
</dbReference>
<keyword evidence="4" id="KW-1133">Transmembrane helix</keyword>
<dbReference type="InterPro" id="IPR001128">
    <property type="entry name" value="Cyt_P450"/>
</dbReference>
<dbReference type="Pfam" id="PF00067">
    <property type="entry name" value="p450"/>
    <property type="match status" value="1"/>
</dbReference>
<dbReference type="PANTHER" id="PTHR47956:SF4">
    <property type="entry name" value="CYTOCHROME P450 71A21-RELATED"/>
    <property type="match status" value="1"/>
</dbReference>
<evidence type="ECO:0000313" key="9">
    <source>
        <dbReference type="Proteomes" id="UP000636709"/>
    </source>
</evidence>
<sequence length="298" mass="33166">MYILQEIPSPQSRTVDLTVRNNLSISWASDRKYPYSNPGTHPHVGPTSGDHPVSYRLRPRLSPTRQARPELIELLPQLPLHLISSPSLSFFLLTLPWMSPQGSSIERTQELTGASLEHHADDLILVTHPRAMRRLQEEVRTAVITGNTVDEDHITDLPYLKAVVKETLRLHALIPLLVPREPPADTEIMGYHVPARTRRRGWMPSSSHRRGSRAATLTFGAGRRGFVEASVEMALASLVYHFDWEAAGGGGTEMSGLSVHIKAGLPLRLNAGGLPEPQLDRERHIARQDRTGLVTSRL</sequence>
<dbReference type="PRINTS" id="PR00463">
    <property type="entry name" value="EP450I"/>
</dbReference>
<evidence type="ECO:0000256" key="6">
    <source>
        <dbReference type="ARBA" id="ARBA00023136"/>
    </source>
</evidence>
<dbReference type="AlphaFoldDB" id="A0A835KJQ9"/>
<dbReference type="InterPro" id="IPR050193">
    <property type="entry name" value="Cytochrome_P450_71"/>
</dbReference>
<keyword evidence="3" id="KW-0812">Transmembrane</keyword>
<name>A0A835KJQ9_9POAL</name>
<dbReference type="SUPFAM" id="SSF48264">
    <property type="entry name" value="Cytochrome P450"/>
    <property type="match status" value="1"/>
</dbReference>
<dbReference type="Gene3D" id="1.10.630.10">
    <property type="entry name" value="Cytochrome P450"/>
    <property type="match status" value="1"/>
</dbReference>
<evidence type="ECO:0000256" key="7">
    <source>
        <dbReference type="SAM" id="MobiDB-lite"/>
    </source>
</evidence>
<dbReference type="GO" id="GO:0005506">
    <property type="term" value="F:iron ion binding"/>
    <property type="evidence" value="ECO:0007669"/>
    <property type="project" value="InterPro"/>
</dbReference>
<feature type="region of interest" description="Disordered" evidence="7">
    <location>
        <begin position="34"/>
        <end position="53"/>
    </location>
</feature>
<dbReference type="OrthoDB" id="1470350at2759"/>
<comment type="similarity">
    <text evidence="2">Belongs to the cytochrome P450 family.</text>
</comment>
<evidence type="ECO:0000256" key="4">
    <source>
        <dbReference type="ARBA" id="ARBA00022989"/>
    </source>
</evidence>
<dbReference type="PRINTS" id="PR00385">
    <property type="entry name" value="P450"/>
</dbReference>
<dbReference type="InterPro" id="IPR036396">
    <property type="entry name" value="Cyt_P450_sf"/>
</dbReference>
<evidence type="ECO:0000256" key="1">
    <source>
        <dbReference type="ARBA" id="ARBA00004167"/>
    </source>
</evidence>
<evidence type="ECO:0000313" key="8">
    <source>
        <dbReference type="EMBL" id="KAF8746753.1"/>
    </source>
</evidence>
<dbReference type="GO" id="GO:0004497">
    <property type="term" value="F:monooxygenase activity"/>
    <property type="evidence" value="ECO:0007669"/>
    <property type="project" value="InterPro"/>
</dbReference>
<keyword evidence="5" id="KW-0560">Oxidoreductase</keyword>
<dbReference type="Proteomes" id="UP000636709">
    <property type="component" value="Unassembled WGS sequence"/>
</dbReference>
<accession>A0A835KJQ9</accession>
<comment type="caution">
    <text evidence="8">The sequence shown here is derived from an EMBL/GenBank/DDBJ whole genome shotgun (WGS) entry which is preliminary data.</text>
</comment>
<evidence type="ECO:0000256" key="3">
    <source>
        <dbReference type="ARBA" id="ARBA00022692"/>
    </source>
</evidence>
<evidence type="ECO:0000256" key="2">
    <source>
        <dbReference type="ARBA" id="ARBA00010617"/>
    </source>
</evidence>
<dbReference type="EMBL" id="JACEFO010001187">
    <property type="protein sequence ID" value="KAF8746753.1"/>
    <property type="molecule type" value="Genomic_DNA"/>
</dbReference>
<comment type="subcellular location">
    <subcellularLocation>
        <location evidence="1">Membrane</location>
        <topology evidence="1">Single-pass membrane protein</topology>
    </subcellularLocation>
</comment>
<dbReference type="PANTHER" id="PTHR47956">
    <property type="entry name" value="CYTOCHROME P450 71B11-RELATED"/>
    <property type="match status" value="1"/>
</dbReference>
<proteinExistence type="inferred from homology"/>
<keyword evidence="9" id="KW-1185">Reference proteome</keyword>